<evidence type="ECO:0000256" key="8">
    <source>
        <dbReference type="SAM" id="MobiDB-lite"/>
    </source>
</evidence>
<dbReference type="AlphaFoldDB" id="A0A9W9FWN9"/>
<dbReference type="GO" id="GO:0000139">
    <property type="term" value="C:Golgi membrane"/>
    <property type="evidence" value="ECO:0007669"/>
    <property type="project" value="UniProtKB-SubCell"/>
</dbReference>
<evidence type="ECO:0000256" key="2">
    <source>
        <dbReference type="ARBA" id="ARBA00006653"/>
    </source>
</evidence>
<evidence type="ECO:0000313" key="9">
    <source>
        <dbReference type="EMBL" id="KAJ5107748.1"/>
    </source>
</evidence>
<name>A0A9W9FWN9_9EURO</name>
<protein>
    <recommendedName>
        <fullName evidence="3">Conserved oligomeric Golgi complex subunit 1</fullName>
    </recommendedName>
</protein>
<evidence type="ECO:0000256" key="7">
    <source>
        <dbReference type="ARBA" id="ARBA00023136"/>
    </source>
</evidence>
<dbReference type="SUPFAM" id="SSF82607">
    <property type="entry name" value="YbaB-like"/>
    <property type="match status" value="1"/>
</dbReference>
<dbReference type="PANTHER" id="PTHR31658:SF0">
    <property type="entry name" value="CONSERVED OLIGOMERIC GOLGI COMPLEX SUBUNIT 1"/>
    <property type="match status" value="1"/>
</dbReference>
<reference evidence="9" key="1">
    <citation type="submission" date="2022-11" db="EMBL/GenBank/DDBJ databases">
        <authorList>
            <person name="Petersen C."/>
        </authorList>
    </citation>
    <scope>NUCLEOTIDE SEQUENCE</scope>
    <source>
        <strain evidence="9">IBT 30069</strain>
    </source>
</reference>
<keyword evidence="4" id="KW-0813">Transport</keyword>
<reference evidence="9" key="2">
    <citation type="journal article" date="2023" name="IMA Fungus">
        <title>Comparative genomic study of the Penicillium genus elucidates a diverse pangenome and 15 lateral gene transfer events.</title>
        <authorList>
            <person name="Petersen C."/>
            <person name="Sorensen T."/>
            <person name="Nielsen M.R."/>
            <person name="Sondergaard T.E."/>
            <person name="Sorensen J.L."/>
            <person name="Fitzpatrick D.A."/>
            <person name="Frisvad J.C."/>
            <person name="Nielsen K.L."/>
        </authorList>
    </citation>
    <scope>NUCLEOTIDE SEQUENCE</scope>
    <source>
        <strain evidence="9">IBT 30069</strain>
    </source>
</reference>
<sequence>MAPEAPDPQSLKSWADAFQYPIPTVRRVEQELRRDIASNKEKLRALVGTRYRELVGTAETIVEMNTEIKDVESILTDVGRRCNPQLVEKKHVYARHMKKDAKDKDADKHSFGSQLALLHRCTTSISRLLRKRASLLIIAKILAVSRILHNTLSKHELTPPFLDDLHSQLASLRETLIKRINKRLGSVSATEDSIIESLAAYCLVTSSSSDDAIHKFHQRRLDVITSQLELSPQNIPKALLLFVHTLQTSKTLRSRQFSDVLSKLKSRPILSDLEIRNLDGLEIEVLGRWAAPEVNNFTPWIKLSELSRAEGAASIKKWSSEAFASFSQGCEKSLVNSDDFAELLSLRTETIELWLSSWGSTITHDSADVLERLRAIFNDHIKRVITSQVQSINEMGVEVCSSISSWDKTEHTPIGSLWDSDLITADFSDGATSFKNTVGDRLLGRDSDVHVILKKYQTWLSSIEERSESIDSLRRLRWTDILVGGEVDDEDIDITPSLNDHDPSLLSDALHSAVNQAFSSLEKSFNEAFGALAKSHQSAKATFLLRLVRLVRRDAPSAFVKQDYWFAHSMVPNLQKLLAADIVARSSSLPVVSSLKTHPESNKLRVVPGRSLWEGEPPAPIQPSPSTFRFLRNLTATLDENGSDLWDPSTVAVLKGELHKQFETAIAAIFDEINTWDSASKLAADTPTTEKSGAENDIESGAVKEDSANEDAGSTPEEPKESEDTSQRDIHQDWKIQLLFDTRYLANMLGDPTTQLAGVVDRVQKSADLSAETATSIQKSATEYWKRTELLFGLLANR</sequence>
<dbReference type="GO" id="GO:0017119">
    <property type="term" value="C:Golgi transport complex"/>
    <property type="evidence" value="ECO:0007669"/>
    <property type="project" value="InterPro"/>
</dbReference>
<dbReference type="GO" id="GO:0006891">
    <property type="term" value="P:intra-Golgi vesicle-mediated transport"/>
    <property type="evidence" value="ECO:0007669"/>
    <property type="project" value="InterPro"/>
</dbReference>
<dbReference type="InterPro" id="IPR033370">
    <property type="entry name" value="COG1"/>
</dbReference>
<organism evidence="9 10">
    <name type="scientific">Penicillium angulare</name>
    <dbReference type="NCBI Taxonomy" id="116970"/>
    <lineage>
        <taxon>Eukaryota</taxon>
        <taxon>Fungi</taxon>
        <taxon>Dikarya</taxon>
        <taxon>Ascomycota</taxon>
        <taxon>Pezizomycotina</taxon>
        <taxon>Eurotiomycetes</taxon>
        <taxon>Eurotiomycetidae</taxon>
        <taxon>Eurotiales</taxon>
        <taxon>Aspergillaceae</taxon>
        <taxon>Penicillium</taxon>
    </lineage>
</organism>
<feature type="compositionally biased region" description="Basic and acidic residues" evidence="8">
    <location>
        <begin position="717"/>
        <end position="729"/>
    </location>
</feature>
<evidence type="ECO:0000313" key="10">
    <source>
        <dbReference type="Proteomes" id="UP001149165"/>
    </source>
</evidence>
<dbReference type="Pfam" id="PF08700">
    <property type="entry name" value="VPS51_Exo84_N"/>
    <property type="match status" value="1"/>
</dbReference>
<dbReference type="EMBL" id="JAPQKH010000003">
    <property type="protein sequence ID" value="KAJ5107748.1"/>
    <property type="molecule type" value="Genomic_DNA"/>
</dbReference>
<keyword evidence="5" id="KW-0653">Protein transport</keyword>
<comment type="subcellular location">
    <subcellularLocation>
        <location evidence="1">Golgi apparatus membrane</location>
        <topology evidence="1">Peripheral membrane protein</topology>
    </subcellularLocation>
</comment>
<keyword evidence="10" id="KW-1185">Reference proteome</keyword>
<dbReference type="OrthoDB" id="46189at2759"/>
<comment type="caution">
    <text evidence="9">The sequence shown here is derived from an EMBL/GenBank/DDBJ whole genome shotgun (WGS) entry which is preliminary data.</text>
</comment>
<dbReference type="Proteomes" id="UP001149165">
    <property type="component" value="Unassembled WGS sequence"/>
</dbReference>
<comment type="similarity">
    <text evidence="2">Belongs to the COG1 family.</text>
</comment>
<evidence type="ECO:0000256" key="5">
    <source>
        <dbReference type="ARBA" id="ARBA00022927"/>
    </source>
</evidence>
<evidence type="ECO:0000256" key="1">
    <source>
        <dbReference type="ARBA" id="ARBA00004395"/>
    </source>
</evidence>
<dbReference type="GO" id="GO:0015031">
    <property type="term" value="P:protein transport"/>
    <property type="evidence" value="ECO:0007669"/>
    <property type="project" value="UniProtKB-KW"/>
</dbReference>
<accession>A0A9W9FWN9</accession>
<gene>
    <name evidence="9" type="ORF">N7456_004423</name>
</gene>
<dbReference type="PANTHER" id="PTHR31658">
    <property type="entry name" value="CONSERVED OLIGOMERIC GOLGI COMPLEX SUBUNIT 1"/>
    <property type="match status" value="1"/>
</dbReference>
<evidence type="ECO:0000256" key="3">
    <source>
        <dbReference type="ARBA" id="ARBA00020978"/>
    </source>
</evidence>
<proteinExistence type="inferred from homology"/>
<evidence type="ECO:0000256" key="4">
    <source>
        <dbReference type="ARBA" id="ARBA00022448"/>
    </source>
</evidence>
<keyword evidence="6" id="KW-0333">Golgi apparatus</keyword>
<keyword evidence="7" id="KW-0472">Membrane</keyword>
<feature type="region of interest" description="Disordered" evidence="8">
    <location>
        <begin position="684"/>
        <end position="729"/>
    </location>
</feature>
<evidence type="ECO:0000256" key="6">
    <source>
        <dbReference type="ARBA" id="ARBA00023034"/>
    </source>
</evidence>
<dbReference type="InterPro" id="IPR036894">
    <property type="entry name" value="YbaB-like_sf"/>
</dbReference>